<dbReference type="RefSeq" id="WP_207691676.1">
    <property type="nucleotide sequence ID" value="NZ_CP061799.1"/>
</dbReference>
<dbReference type="AlphaFoldDB" id="A0A975B750"/>
<dbReference type="InterPro" id="IPR036412">
    <property type="entry name" value="HAD-like_sf"/>
</dbReference>
<evidence type="ECO:0000313" key="1">
    <source>
        <dbReference type="EMBL" id="QTA79989.1"/>
    </source>
</evidence>
<protein>
    <submittedName>
        <fullName evidence="1">HAD domain-containing protein</fullName>
    </submittedName>
</protein>
<sequence length="156" mass="16926">MITVKVPGYKILQIKYLVLDFNGTLALDGKILPGVKEILNTLAQDIEIHVLTADTFGQAQSQLKDVCCKPLIIPLENQDMAKLNFVKNLGTDYTACIGNGQNDHLMLKESALGIAVILKESAAVLTVMSADIVCTSILSALELFTNPLRLTATLRL</sequence>
<accession>A0A975B750</accession>
<dbReference type="KEGG" id="dli:dnl_22740"/>
<dbReference type="InterPro" id="IPR023214">
    <property type="entry name" value="HAD_sf"/>
</dbReference>
<proteinExistence type="predicted"/>
<dbReference type="EMBL" id="CP061799">
    <property type="protein sequence ID" value="QTA79989.1"/>
    <property type="molecule type" value="Genomic_DNA"/>
</dbReference>
<organism evidence="1 2">
    <name type="scientific">Desulfonema limicola</name>
    <dbReference type="NCBI Taxonomy" id="45656"/>
    <lineage>
        <taxon>Bacteria</taxon>
        <taxon>Pseudomonadati</taxon>
        <taxon>Thermodesulfobacteriota</taxon>
        <taxon>Desulfobacteria</taxon>
        <taxon>Desulfobacterales</taxon>
        <taxon>Desulfococcaceae</taxon>
        <taxon>Desulfonema</taxon>
    </lineage>
</organism>
<dbReference type="SUPFAM" id="SSF56784">
    <property type="entry name" value="HAD-like"/>
    <property type="match status" value="1"/>
</dbReference>
<keyword evidence="2" id="KW-1185">Reference proteome</keyword>
<dbReference type="Gene3D" id="3.40.50.1000">
    <property type="entry name" value="HAD superfamily/HAD-like"/>
    <property type="match status" value="1"/>
</dbReference>
<name>A0A975B750_9BACT</name>
<gene>
    <name evidence="1" type="ORF">dnl_22740</name>
</gene>
<dbReference type="Proteomes" id="UP000663720">
    <property type="component" value="Chromosome"/>
</dbReference>
<evidence type="ECO:0000313" key="2">
    <source>
        <dbReference type="Proteomes" id="UP000663720"/>
    </source>
</evidence>
<reference evidence="1" key="1">
    <citation type="journal article" date="2021" name="Microb. Physiol.">
        <title>Proteogenomic Insights into the Physiology of Marine, Sulfate-Reducing, Filamentous Desulfonema limicola and Desulfonema magnum.</title>
        <authorList>
            <person name="Schnaars V."/>
            <person name="Wohlbrand L."/>
            <person name="Scheve S."/>
            <person name="Hinrichs C."/>
            <person name="Reinhardt R."/>
            <person name="Rabus R."/>
        </authorList>
    </citation>
    <scope>NUCLEOTIDE SEQUENCE</scope>
    <source>
        <strain evidence="1">5ac10</strain>
    </source>
</reference>